<dbReference type="PROSITE" id="PS51257">
    <property type="entry name" value="PROKAR_LIPOPROTEIN"/>
    <property type="match status" value="1"/>
</dbReference>
<dbReference type="OrthoDB" id="2678624at2"/>
<feature type="signal peptide" evidence="2">
    <location>
        <begin position="1"/>
        <end position="30"/>
    </location>
</feature>
<sequence>MKIKKTYYHHVMQWAALSALLLLLASCQSAPQNTTVKPESIPEASEAAKGPQQAYLESSQEEEAEEEQTEWSNQAEDIEGHSSAETSSLNKNKRDESNLWEDGNPQLGGVLIGSTKKQLEKQFGQALDSYKLEDGKEQITIYEYSGFSVGFGPDGTVSLVEIYDSEVDSGLNGLVVGDPRETAIKLLGQPGSQSGYLLTYSDDDASLRLDVDPSTNEIVSIKLIASS</sequence>
<dbReference type="RefSeq" id="WP_068684371.1">
    <property type="nucleotide sequence ID" value="NZ_LYPA01000064.1"/>
</dbReference>
<comment type="caution">
    <text evidence="3">The sequence shown here is derived from an EMBL/GenBank/DDBJ whole genome shotgun (WGS) entry which is preliminary data.</text>
</comment>
<dbReference type="Proteomes" id="UP000092024">
    <property type="component" value="Unassembled WGS sequence"/>
</dbReference>
<proteinExistence type="predicted"/>
<evidence type="ECO:0000256" key="2">
    <source>
        <dbReference type="SAM" id="SignalP"/>
    </source>
</evidence>
<gene>
    <name evidence="3" type="ORF">A7K91_05775</name>
</gene>
<feature type="region of interest" description="Disordered" evidence="1">
    <location>
        <begin position="31"/>
        <end position="105"/>
    </location>
</feature>
<dbReference type="EMBL" id="LYPA01000064">
    <property type="protein sequence ID" value="OBR65066.1"/>
    <property type="molecule type" value="Genomic_DNA"/>
</dbReference>
<protein>
    <recommendedName>
        <fullName evidence="5">DUF4309 domain-containing protein</fullName>
    </recommendedName>
</protein>
<evidence type="ECO:0008006" key="5">
    <source>
        <dbReference type="Google" id="ProtNLM"/>
    </source>
</evidence>
<dbReference type="AlphaFoldDB" id="A0A1A5YHC7"/>
<accession>A0A1A5YHC7</accession>
<evidence type="ECO:0000313" key="3">
    <source>
        <dbReference type="EMBL" id="OBR65066.1"/>
    </source>
</evidence>
<organism evidence="3 4">
    <name type="scientific">Paenibacillus oryzae</name>
    <dbReference type="NCBI Taxonomy" id="1844972"/>
    <lineage>
        <taxon>Bacteria</taxon>
        <taxon>Bacillati</taxon>
        <taxon>Bacillota</taxon>
        <taxon>Bacilli</taxon>
        <taxon>Bacillales</taxon>
        <taxon>Paenibacillaceae</taxon>
        <taxon>Paenibacillus</taxon>
    </lineage>
</organism>
<keyword evidence="2" id="KW-0732">Signal</keyword>
<evidence type="ECO:0000256" key="1">
    <source>
        <dbReference type="SAM" id="MobiDB-lite"/>
    </source>
</evidence>
<keyword evidence="4" id="KW-1185">Reference proteome</keyword>
<name>A0A1A5YHC7_9BACL</name>
<dbReference type="STRING" id="1844972.A7K91_05775"/>
<evidence type="ECO:0000313" key="4">
    <source>
        <dbReference type="Proteomes" id="UP000092024"/>
    </source>
</evidence>
<reference evidence="3 4" key="1">
    <citation type="submission" date="2016-05" db="EMBL/GenBank/DDBJ databases">
        <title>Paenibacillus oryzae. sp. nov., isolated from the rice root.</title>
        <authorList>
            <person name="Zhang J."/>
            <person name="Zhang X."/>
        </authorList>
    </citation>
    <scope>NUCLEOTIDE SEQUENCE [LARGE SCALE GENOMIC DNA]</scope>
    <source>
        <strain evidence="3 4">1DrF-4</strain>
    </source>
</reference>
<feature type="chain" id="PRO_5008340330" description="DUF4309 domain-containing protein" evidence="2">
    <location>
        <begin position="31"/>
        <end position="227"/>
    </location>
</feature>
<feature type="compositionally biased region" description="Acidic residues" evidence="1">
    <location>
        <begin position="59"/>
        <end position="69"/>
    </location>
</feature>